<dbReference type="AlphaFoldDB" id="A0A3M7R9A6"/>
<proteinExistence type="predicted"/>
<comment type="caution">
    <text evidence="2">The sequence shown here is derived from an EMBL/GenBank/DDBJ whole genome shotgun (WGS) entry which is preliminary data.</text>
</comment>
<keyword evidence="1" id="KW-0732">Signal</keyword>
<name>A0A3M7R9A6_BRAPC</name>
<dbReference type="Proteomes" id="UP000276133">
    <property type="component" value="Unassembled WGS sequence"/>
</dbReference>
<reference evidence="2 3" key="1">
    <citation type="journal article" date="2018" name="Sci. Rep.">
        <title>Genomic signatures of local adaptation to the degree of environmental predictability in rotifers.</title>
        <authorList>
            <person name="Franch-Gras L."/>
            <person name="Hahn C."/>
            <person name="Garcia-Roger E.M."/>
            <person name="Carmona M.J."/>
            <person name="Serra M."/>
            <person name="Gomez A."/>
        </authorList>
    </citation>
    <scope>NUCLEOTIDE SEQUENCE [LARGE SCALE GENOMIC DNA]</scope>
    <source>
        <strain evidence="2">HYR1</strain>
    </source>
</reference>
<evidence type="ECO:0000313" key="3">
    <source>
        <dbReference type="Proteomes" id="UP000276133"/>
    </source>
</evidence>
<evidence type="ECO:0000256" key="1">
    <source>
        <dbReference type="SAM" id="SignalP"/>
    </source>
</evidence>
<feature type="chain" id="PRO_5017949036" evidence="1">
    <location>
        <begin position="18"/>
        <end position="60"/>
    </location>
</feature>
<sequence>MSFAHIAHKGSILVIHALQLLTPLHWLMHKFIAIEHMRSNLPDSISGIGPASEIRDYKQR</sequence>
<protein>
    <submittedName>
        <fullName evidence="2">Uncharacterized protein</fullName>
    </submittedName>
</protein>
<organism evidence="2 3">
    <name type="scientific">Brachionus plicatilis</name>
    <name type="common">Marine rotifer</name>
    <name type="synonym">Brachionus muelleri</name>
    <dbReference type="NCBI Taxonomy" id="10195"/>
    <lineage>
        <taxon>Eukaryota</taxon>
        <taxon>Metazoa</taxon>
        <taxon>Spiralia</taxon>
        <taxon>Gnathifera</taxon>
        <taxon>Rotifera</taxon>
        <taxon>Eurotatoria</taxon>
        <taxon>Monogononta</taxon>
        <taxon>Pseudotrocha</taxon>
        <taxon>Ploima</taxon>
        <taxon>Brachionidae</taxon>
        <taxon>Brachionus</taxon>
    </lineage>
</organism>
<gene>
    <name evidence="2" type="ORF">BpHYR1_043201</name>
</gene>
<accession>A0A3M7R9A6</accession>
<keyword evidence="3" id="KW-1185">Reference proteome</keyword>
<evidence type="ECO:0000313" key="2">
    <source>
        <dbReference type="EMBL" id="RNA20203.1"/>
    </source>
</evidence>
<feature type="signal peptide" evidence="1">
    <location>
        <begin position="1"/>
        <end position="17"/>
    </location>
</feature>
<dbReference type="EMBL" id="REGN01003900">
    <property type="protein sequence ID" value="RNA20203.1"/>
    <property type="molecule type" value="Genomic_DNA"/>
</dbReference>